<proteinExistence type="predicted"/>
<evidence type="ECO:0000256" key="1">
    <source>
        <dbReference type="SAM" id="MobiDB-lite"/>
    </source>
</evidence>
<feature type="region of interest" description="Disordered" evidence="1">
    <location>
        <begin position="91"/>
        <end position="110"/>
    </location>
</feature>
<keyword evidence="4" id="KW-1185">Reference proteome</keyword>
<evidence type="ECO:0000256" key="2">
    <source>
        <dbReference type="SAM" id="Phobius"/>
    </source>
</evidence>
<feature type="compositionally biased region" description="Basic and acidic residues" evidence="1">
    <location>
        <begin position="7"/>
        <end position="22"/>
    </location>
</feature>
<dbReference type="EMBL" id="JAQQLI010000026">
    <property type="protein sequence ID" value="MDC7787304.1"/>
    <property type="molecule type" value="Genomic_DNA"/>
</dbReference>
<dbReference type="RefSeq" id="WP_272778144.1">
    <property type="nucleotide sequence ID" value="NZ_JAQQLI010000026.1"/>
</dbReference>
<feature type="region of interest" description="Disordered" evidence="1">
    <location>
        <begin position="176"/>
        <end position="232"/>
    </location>
</feature>
<evidence type="ECO:0000313" key="3">
    <source>
        <dbReference type="EMBL" id="MDC7787304.1"/>
    </source>
</evidence>
<keyword evidence="2" id="KW-1133">Transmembrane helix</keyword>
<keyword evidence="2" id="KW-0472">Membrane</keyword>
<evidence type="ECO:0000313" key="4">
    <source>
        <dbReference type="Proteomes" id="UP001165652"/>
    </source>
</evidence>
<protein>
    <submittedName>
        <fullName evidence="3">Uncharacterized protein</fullName>
    </submittedName>
</protein>
<sequence>MPYRDEEDARFGRRRPDRERPGRGGRALLVLLTVAVGGLGTWVLVANTLFKDTTGPRADVAAALLAARDGAPPTLSILKVASVTAMPDGPLPQAAPAAEPAPPLALAPAPTPAPAPAPVPVPEIAVAAPSAATVARSEATDIDPPASPGPMVLAAVSAGEETGSLAAPPLAAVPDEVDEEAGTPLAGLVPLPRQRPSAEAIPLPRPRPEIETDVSAPAPTLEPWQIDRNQPL</sequence>
<feature type="compositionally biased region" description="Pro residues" evidence="1">
    <location>
        <begin position="99"/>
        <end position="110"/>
    </location>
</feature>
<feature type="transmembrane region" description="Helical" evidence="2">
    <location>
        <begin position="28"/>
        <end position="50"/>
    </location>
</feature>
<reference evidence="3" key="1">
    <citation type="journal article" date="2023" name="Microbiol Resour">
        <title>Genome Sequences of Rhodoplanes serenus and Two Thermotolerant Strains, Rhodoplanes tepidamans and 'Rhodoplanes cryptolactis,' Further Refine the Genus.</title>
        <authorList>
            <person name="Rayyan A.A."/>
            <person name="Kyndt J.A."/>
        </authorList>
    </citation>
    <scope>NUCLEOTIDE SEQUENCE</scope>
    <source>
        <strain evidence="3">DSM 9987</strain>
    </source>
</reference>
<gene>
    <name evidence="3" type="ORF">PQJ73_16560</name>
</gene>
<name>A0ABT5JCD8_RHOTP</name>
<dbReference type="Proteomes" id="UP001165652">
    <property type="component" value="Unassembled WGS sequence"/>
</dbReference>
<keyword evidence="2" id="KW-0812">Transmembrane</keyword>
<accession>A0ABT5JCD8</accession>
<feature type="region of interest" description="Disordered" evidence="1">
    <location>
        <begin position="1"/>
        <end position="23"/>
    </location>
</feature>
<organism evidence="3 4">
    <name type="scientific">Rhodoplanes tepidamans</name>
    <name type="common">Rhodoplanes cryptolactis</name>
    <dbReference type="NCBI Taxonomy" id="200616"/>
    <lineage>
        <taxon>Bacteria</taxon>
        <taxon>Pseudomonadati</taxon>
        <taxon>Pseudomonadota</taxon>
        <taxon>Alphaproteobacteria</taxon>
        <taxon>Hyphomicrobiales</taxon>
        <taxon>Nitrobacteraceae</taxon>
        <taxon>Rhodoplanes</taxon>
    </lineage>
</organism>
<reference evidence="3" key="2">
    <citation type="submission" date="2023-02" db="EMBL/GenBank/DDBJ databases">
        <authorList>
            <person name="Rayyan A."/>
            <person name="Meyer T."/>
            <person name="Kyndt J.A."/>
        </authorList>
    </citation>
    <scope>NUCLEOTIDE SEQUENCE</scope>
    <source>
        <strain evidence="3">DSM 9987</strain>
    </source>
</reference>
<comment type="caution">
    <text evidence="3">The sequence shown here is derived from an EMBL/GenBank/DDBJ whole genome shotgun (WGS) entry which is preliminary data.</text>
</comment>